<dbReference type="PANTHER" id="PTHR30136:SF24">
    <property type="entry name" value="HTH-TYPE TRANSCRIPTIONAL REPRESSOR ALLR"/>
    <property type="match status" value="1"/>
</dbReference>
<dbReference type="PROSITE" id="PS51077">
    <property type="entry name" value="HTH_ICLR"/>
    <property type="match status" value="1"/>
</dbReference>
<sequence length="258" mass="27326">MAGNATTPGRSVTSRALAILGAFDGRHRLLGLTELANRAGLPVPTAHRLVGELVSWGALSRTDSGEYVVGRRLWDIGLLAPVHTGLQQITSPYLHDLHDLHDLYGATLATVHLAVRDDLQALYVDRLSGHASVPVVSAIGSRLPLHATGVGKVLLAHAPADVQDEVLSDLPRITPYTVSRPGLLRGRLKKVREDDYATTVEEMSLGACTVAVPIRSDGAVVALGLVVPSLKRNRARLVSALQVAARGIGRRLMGPVAG</sequence>
<dbReference type="InterPro" id="IPR014757">
    <property type="entry name" value="Tscrpt_reg_IclR_C"/>
</dbReference>
<dbReference type="Pfam" id="PF09339">
    <property type="entry name" value="HTH_IclR"/>
    <property type="match status" value="1"/>
</dbReference>
<dbReference type="Gene3D" id="3.30.450.40">
    <property type="match status" value="1"/>
</dbReference>
<dbReference type="PROSITE" id="PS51078">
    <property type="entry name" value="ICLR_ED"/>
    <property type="match status" value="1"/>
</dbReference>
<keyword evidence="1" id="KW-0805">Transcription regulation</keyword>
<dbReference type="SMART" id="SM00346">
    <property type="entry name" value="HTH_ICLR"/>
    <property type="match status" value="1"/>
</dbReference>
<dbReference type="InterPro" id="IPR036388">
    <property type="entry name" value="WH-like_DNA-bd_sf"/>
</dbReference>
<accession>A0ABW1LSJ9</accession>
<evidence type="ECO:0000256" key="3">
    <source>
        <dbReference type="ARBA" id="ARBA00023163"/>
    </source>
</evidence>
<dbReference type="RefSeq" id="WP_386392321.1">
    <property type="nucleotide sequence ID" value="NZ_JBHSPT010000003.1"/>
</dbReference>
<evidence type="ECO:0000256" key="2">
    <source>
        <dbReference type="ARBA" id="ARBA00023125"/>
    </source>
</evidence>
<dbReference type="SUPFAM" id="SSF46785">
    <property type="entry name" value="Winged helix' DNA-binding domain"/>
    <property type="match status" value="1"/>
</dbReference>
<dbReference type="InterPro" id="IPR050707">
    <property type="entry name" value="HTH_MetabolicPath_Reg"/>
</dbReference>
<keyword evidence="7" id="KW-1185">Reference proteome</keyword>
<dbReference type="InterPro" id="IPR005471">
    <property type="entry name" value="Tscrpt_reg_IclR_N"/>
</dbReference>
<evidence type="ECO:0000313" key="6">
    <source>
        <dbReference type="EMBL" id="MFC6054146.1"/>
    </source>
</evidence>
<feature type="domain" description="HTH iclR-type" evidence="4">
    <location>
        <begin position="10"/>
        <end position="71"/>
    </location>
</feature>
<comment type="caution">
    <text evidence="6">The sequence shown here is derived from an EMBL/GenBank/DDBJ whole genome shotgun (WGS) entry which is preliminary data.</text>
</comment>
<dbReference type="PANTHER" id="PTHR30136">
    <property type="entry name" value="HELIX-TURN-HELIX TRANSCRIPTIONAL REGULATOR, ICLR FAMILY"/>
    <property type="match status" value="1"/>
</dbReference>
<dbReference type="Proteomes" id="UP001596242">
    <property type="component" value="Unassembled WGS sequence"/>
</dbReference>
<dbReference type="InterPro" id="IPR029016">
    <property type="entry name" value="GAF-like_dom_sf"/>
</dbReference>
<dbReference type="SUPFAM" id="SSF55781">
    <property type="entry name" value="GAF domain-like"/>
    <property type="match status" value="1"/>
</dbReference>
<keyword evidence="3" id="KW-0804">Transcription</keyword>
<dbReference type="EMBL" id="JBHSPT010000003">
    <property type="protein sequence ID" value="MFC6054146.1"/>
    <property type="molecule type" value="Genomic_DNA"/>
</dbReference>
<feature type="domain" description="IclR-ED" evidence="5">
    <location>
        <begin position="72"/>
        <end position="254"/>
    </location>
</feature>
<dbReference type="Gene3D" id="1.10.10.10">
    <property type="entry name" value="Winged helix-like DNA-binding domain superfamily/Winged helix DNA-binding domain"/>
    <property type="match status" value="1"/>
</dbReference>
<reference evidence="7" key="1">
    <citation type="journal article" date="2019" name="Int. J. Syst. Evol. Microbiol.">
        <title>The Global Catalogue of Microorganisms (GCM) 10K type strain sequencing project: providing services to taxonomists for standard genome sequencing and annotation.</title>
        <authorList>
            <consortium name="The Broad Institute Genomics Platform"/>
            <consortium name="The Broad Institute Genome Sequencing Center for Infectious Disease"/>
            <person name="Wu L."/>
            <person name="Ma J."/>
        </authorList>
    </citation>
    <scope>NUCLEOTIDE SEQUENCE [LARGE SCALE GENOMIC DNA]</scope>
    <source>
        <strain evidence="7">JCM 12763</strain>
    </source>
</reference>
<keyword evidence="2" id="KW-0238">DNA-binding</keyword>
<evidence type="ECO:0000256" key="1">
    <source>
        <dbReference type="ARBA" id="ARBA00023015"/>
    </source>
</evidence>
<evidence type="ECO:0000259" key="5">
    <source>
        <dbReference type="PROSITE" id="PS51078"/>
    </source>
</evidence>
<proteinExistence type="predicted"/>
<name>A0ABW1LSJ9_9ACTN</name>
<gene>
    <name evidence="6" type="ORF">ACFP50_01175</name>
</gene>
<dbReference type="InterPro" id="IPR036390">
    <property type="entry name" value="WH_DNA-bd_sf"/>
</dbReference>
<dbReference type="Pfam" id="PF01614">
    <property type="entry name" value="IclR_C"/>
    <property type="match status" value="1"/>
</dbReference>
<protein>
    <submittedName>
        <fullName evidence="6">IclR family transcriptional regulator</fullName>
    </submittedName>
</protein>
<evidence type="ECO:0000313" key="7">
    <source>
        <dbReference type="Proteomes" id="UP001596242"/>
    </source>
</evidence>
<evidence type="ECO:0000259" key="4">
    <source>
        <dbReference type="PROSITE" id="PS51077"/>
    </source>
</evidence>
<organism evidence="6 7">
    <name type="scientific">Streptomyces pratens</name>
    <dbReference type="NCBI Taxonomy" id="887456"/>
    <lineage>
        <taxon>Bacteria</taxon>
        <taxon>Bacillati</taxon>
        <taxon>Actinomycetota</taxon>
        <taxon>Actinomycetes</taxon>
        <taxon>Kitasatosporales</taxon>
        <taxon>Streptomycetaceae</taxon>
        <taxon>Streptomyces</taxon>
    </lineage>
</organism>